<dbReference type="Proteomes" id="UP000094526">
    <property type="component" value="Unassembled WGS sequence"/>
</dbReference>
<dbReference type="CDD" id="cd03784">
    <property type="entry name" value="GT1_Gtf-like"/>
    <property type="match status" value="1"/>
</dbReference>
<dbReference type="eggNOG" id="KOG1192">
    <property type="taxonomic scope" value="Eukaryota"/>
</dbReference>
<feature type="compositionally biased region" description="Pro residues" evidence="3">
    <location>
        <begin position="1"/>
        <end position="13"/>
    </location>
</feature>
<feature type="region of interest" description="Disordered" evidence="3">
    <location>
        <begin position="706"/>
        <end position="809"/>
    </location>
</feature>
<dbReference type="SMART" id="SM00726">
    <property type="entry name" value="UIM"/>
    <property type="match status" value="6"/>
</dbReference>
<evidence type="ECO:0000259" key="5">
    <source>
        <dbReference type="Pfam" id="PF06722"/>
    </source>
</evidence>
<dbReference type="GO" id="GO:0005975">
    <property type="term" value="P:carbohydrate metabolic process"/>
    <property type="evidence" value="ECO:0007669"/>
    <property type="project" value="InterPro"/>
</dbReference>
<organism evidence="6 7">
    <name type="scientific">Cladophialophora carrionii</name>
    <dbReference type="NCBI Taxonomy" id="86049"/>
    <lineage>
        <taxon>Eukaryota</taxon>
        <taxon>Fungi</taxon>
        <taxon>Dikarya</taxon>
        <taxon>Ascomycota</taxon>
        <taxon>Pezizomycotina</taxon>
        <taxon>Eurotiomycetes</taxon>
        <taxon>Chaetothyriomycetidae</taxon>
        <taxon>Chaetothyriales</taxon>
        <taxon>Herpotrichiellaceae</taxon>
        <taxon>Cladophialophora</taxon>
    </lineage>
</organism>
<dbReference type="InterPro" id="IPR002213">
    <property type="entry name" value="UDP_glucos_trans"/>
</dbReference>
<dbReference type="InterPro" id="IPR010610">
    <property type="entry name" value="EryCIII-like_C"/>
</dbReference>
<feature type="compositionally biased region" description="Basic residues" evidence="3">
    <location>
        <begin position="774"/>
        <end position="797"/>
    </location>
</feature>
<feature type="compositionally biased region" description="Basic residues" evidence="3">
    <location>
        <begin position="1059"/>
        <end position="1070"/>
    </location>
</feature>
<evidence type="ECO:0000313" key="6">
    <source>
        <dbReference type="EMBL" id="OCT51454.1"/>
    </source>
</evidence>
<feature type="compositionally biased region" description="Basic and acidic residues" evidence="3">
    <location>
        <begin position="1189"/>
        <end position="1213"/>
    </location>
</feature>
<name>A0A1C1CSH6_9EURO</name>
<feature type="compositionally biased region" description="Polar residues" evidence="3">
    <location>
        <begin position="713"/>
        <end position="740"/>
    </location>
</feature>
<dbReference type="eggNOG" id="KOG1809">
    <property type="taxonomic scope" value="Eukaryota"/>
</dbReference>
<dbReference type="InterPro" id="IPR004276">
    <property type="entry name" value="GlycoTrans_28_N"/>
</dbReference>
<dbReference type="GO" id="GO:0006629">
    <property type="term" value="P:lipid metabolic process"/>
    <property type="evidence" value="ECO:0007669"/>
    <property type="project" value="UniProtKB-KW"/>
</dbReference>
<dbReference type="InterPro" id="IPR050426">
    <property type="entry name" value="Glycosyltransferase_28"/>
</dbReference>
<dbReference type="AlphaFoldDB" id="A0A1C1CSH6"/>
<dbReference type="OrthoDB" id="5835829at2759"/>
<comment type="caution">
    <text evidence="6">The sequence shown here is derived from an EMBL/GenBank/DDBJ whole genome shotgun (WGS) entry which is preliminary data.</text>
</comment>
<feature type="compositionally biased region" description="Low complexity" evidence="3">
    <location>
        <begin position="14"/>
        <end position="32"/>
    </location>
</feature>
<dbReference type="VEuPathDB" id="FungiDB:G647_06630"/>
<feature type="region of interest" description="Disordered" evidence="3">
    <location>
        <begin position="1174"/>
        <end position="1248"/>
    </location>
</feature>
<keyword evidence="2" id="KW-0443">Lipid metabolism</keyword>
<feature type="compositionally biased region" description="Basic and acidic residues" evidence="3">
    <location>
        <begin position="1313"/>
        <end position="1327"/>
    </location>
</feature>
<dbReference type="Pfam" id="PF03033">
    <property type="entry name" value="Glyco_transf_28"/>
    <property type="match status" value="1"/>
</dbReference>
<evidence type="ECO:0000313" key="7">
    <source>
        <dbReference type="Proteomes" id="UP000094526"/>
    </source>
</evidence>
<dbReference type="STRING" id="86049.A0A1C1CSH6"/>
<feature type="region of interest" description="Disordered" evidence="3">
    <location>
        <begin position="1293"/>
        <end position="1327"/>
    </location>
</feature>
<feature type="compositionally biased region" description="Basic and acidic residues" evidence="3">
    <location>
        <begin position="1041"/>
        <end position="1058"/>
    </location>
</feature>
<evidence type="ECO:0000256" key="3">
    <source>
        <dbReference type="SAM" id="MobiDB-lite"/>
    </source>
</evidence>
<proteinExistence type="predicted"/>
<dbReference type="SUPFAM" id="SSF53756">
    <property type="entry name" value="UDP-Glycosyltransferase/glycogen phosphorylase"/>
    <property type="match status" value="1"/>
</dbReference>
<dbReference type="Gene3D" id="3.40.50.2000">
    <property type="entry name" value="Glycogen Phosphorylase B"/>
    <property type="match status" value="2"/>
</dbReference>
<feature type="domain" description="Glycosyltransferase family 28 N-terminal" evidence="4">
    <location>
        <begin position="152"/>
        <end position="209"/>
    </location>
</feature>
<gene>
    <name evidence="6" type="ORF">CLCR_07904</name>
</gene>
<dbReference type="FunFam" id="3.40.50.2000:FF:000009">
    <property type="entry name" value="Sterol 3-beta-glucosyltransferase UGT80A2"/>
    <property type="match status" value="1"/>
</dbReference>
<dbReference type="EMBL" id="LGRB01000009">
    <property type="protein sequence ID" value="OCT51454.1"/>
    <property type="molecule type" value="Genomic_DNA"/>
</dbReference>
<feature type="region of interest" description="Disordered" evidence="3">
    <location>
        <begin position="1"/>
        <end position="58"/>
    </location>
</feature>
<evidence type="ECO:0000256" key="1">
    <source>
        <dbReference type="ARBA" id="ARBA00022679"/>
    </source>
</evidence>
<keyword evidence="7" id="KW-1185">Reference proteome</keyword>
<reference evidence="6" key="1">
    <citation type="submission" date="2015-07" db="EMBL/GenBank/DDBJ databases">
        <authorList>
            <person name="Noorani M."/>
        </authorList>
    </citation>
    <scope>NUCLEOTIDE SEQUENCE [LARGE SCALE GENOMIC DNA]</scope>
    <source>
        <strain evidence="6">KSF</strain>
    </source>
</reference>
<evidence type="ECO:0000256" key="2">
    <source>
        <dbReference type="ARBA" id="ARBA00023098"/>
    </source>
</evidence>
<sequence length="1356" mass="147939">MPNPDPPATPPRPADAIPEIILQEANAAAAAAQEDEAGGHKEPSTMNSSPEGHIRHHGGVSPHLEEVPPPAYNSATYGELDIDQNGLNTGAQVASDGRVNININQHKGKLTNLLLPALRQQLDLSKRKPSAEPQIPEGLGEVDGLPPPPMNIVIQIVGSRGDVQPFVALGQVLKNKYNHRVRIATHSTFKQFVTENGLEFFSIGGDPAELMAFMVKNPGLMPGMDSLKSGDVGKRRRGIYEIINGCWRSCIEAGDGMGTPINDDNMDTRSFDSALSMRMDPALKPFVADAIIANPPSFAHVHLAEKLGIPLHLMFTMPWSPTQSFPHPLANIISSNTDPTVTNFVTYALVDMLTWQGLGDVINKFRERSLGLEPVSIMWAPGMVSRLRIPWTYCWSPALIPKPADWGSYIDISGFFFLNLSTNYTPPQDLADFLAAGPPPVYIGFGSIVVDDPNAMTKMIFEAIKKTGQRAIVSKGWGGLGASELGIPEGVFMIGNCPHDWLFQRVSCVVHHGGAGTTAAGILAGRPTVVVPFFGDQPFWGSMTARAGAGPVPVAYKNLNADKLAQSILEALKPESLDRAKELSAKIKAEKGTEAGAESFHKQLHMSNLRCSLDPSRVAVWRVKRTDIRLSALAATVLGTEGLLDFSDLKLYRPREYETEDGPWEPISGGAAALIGTLGNLSMGIADFPVEILKSFKTAHGELKEIHERRRSGANTPTAPSEPISSDNVSNTPASTATPVQSPPLSPLGAPSPPNEPSVPPSMSSVLTADGSTKTHHRHGSWSHHRSRSRSHSRSASRHRDSTSEEVGQVTLDTALSGAKAAGKIISAGVKSPMDFTLSLAKGFHNAPKLYGDDTVRQNEKIVGLHSGLKVAGREFGYGFYDGITGLVTQPLQGARKEGAAGFFKGAAKGIGGLMLKPAAGIWGLPGYTAKGIYSEISKHFGSSVQNYIIAARTAQGFEDWKNSSPEDRQRIVMAWKDTQLETRKHGQLYGADRKEAIESHILSKSNTNSVGLVHGFKNTRHLSWDERKALAERRDQLKKEKKELERQEKEVTRDEARKRKSGGRVKSRCKFCPFDHSTSQHITHTQSLSSLDPSTSKQRSQSSNAGGEAFDDYEHAIMHSVTSTSRGNREEDAIVERALRASLRELHGGGDNHKQPDASYQQAVQASIREFKRAQEEHAQQTGVVSTKPEKPDEEHDAELHRVLTESLEEYKAAQAARDQSAGPKHSQPHHLDDSDSGIDTDYDEEFKRTIEESKRLHSMNELKKKEQELVEIEAALASTDGTAKEATVASEEAVVDDDDELNQAITASEQDEQRRQEELTRQKTEEEIVLEYVKKQSLREEELKRQKAAESATT</sequence>
<feature type="region of interest" description="Disordered" evidence="3">
    <location>
        <begin position="1041"/>
        <end position="1112"/>
    </location>
</feature>
<keyword evidence="1 6" id="KW-0808">Transferase</keyword>
<dbReference type="FunFam" id="3.40.50.2000:FF:000100">
    <property type="entry name" value="Glycosyltransferase family 1 protein"/>
    <property type="match status" value="1"/>
</dbReference>
<feature type="domain" description="Erythromycin biosynthesis protein CIII-like C-terminal" evidence="5">
    <location>
        <begin position="487"/>
        <end position="589"/>
    </location>
</feature>
<feature type="compositionally biased region" description="Polar residues" evidence="3">
    <location>
        <begin position="1077"/>
        <end position="1106"/>
    </location>
</feature>
<evidence type="ECO:0000259" key="4">
    <source>
        <dbReference type="Pfam" id="PF03033"/>
    </source>
</evidence>
<dbReference type="VEuPathDB" id="FungiDB:CLCR_07904"/>
<feature type="compositionally biased region" description="Acidic residues" evidence="3">
    <location>
        <begin position="1236"/>
        <end position="1246"/>
    </location>
</feature>
<dbReference type="Pfam" id="PF06722">
    <property type="entry name" value="EryCIII-like_C"/>
    <property type="match status" value="1"/>
</dbReference>
<accession>A0A1C1CSH6</accession>
<dbReference type="InterPro" id="IPR003903">
    <property type="entry name" value="UIM_dom"/>
</dbReference>
<dbReference type="GO" id="GO:0016906">
    <property type="term" value="F:sterol 3-beta-glucosyltransferase activity"/>
    <property type="evidence" value="ECO:0007669"/>
    <property type="project" value="UniProtKB-ARBA"/>
</dbReference>
<dbReference type="PANTHER" id="PTHR48050:SF13">
    <property type="entry name" value="STEROL 3-BETA-GLUCOSYLTRANSFERASE UGT80A2"/>
    <property type="match status" value="1"/>
</dbReference>
<dbReference type="PANTHER" id="PTHR48050">
    <property type="entry name" value="STEROL 3-BETA-GLUCOSYLTRANSFERASE"/>
    <property type="match status" value="1"/>
</dbReference>
<feature type="compositionally biased region" description="Pro residues" evidence="3">
    <location>
        <begin position="741"/>
        <end position="760"/>
    </location>
</feature>
<protein>
    <submittedName>
        <fullName evidence="6">Sterol 3beta-glucosyltransferase</fullName>
    </submittedName>
</protein>